<dbReference type="Pfam" id="PF02798">
    <property type="entry name" value="GST_N"/>
    <property type="match status" value="1"/>
</dbReference>
<dbReference type="SFLD" id="SFLDS00019">
    <property type="entry name" value="Glutathione_Transferase_(cytos"/>
    <property type="match status" value="1"/>
</dbReference>
<evidence type="ECO:0000313" key="5">
    <source>
        <dbReference type="EMBL" id="PJK29841.1"/>
    </source>
</evidence>
<keyword evidence="6" id="KW-1185">Reference proteome</keyword>
<dbReference type="SFLD" id="SFLDG01151">
    <property type="entry name" value="Main.2:_Nu-like"/>
    <property type="match status" value="1"/>
</dbReference>
<sequence>MIDLYYWPTPNGWKISIMLEECGLDYRMVPVNIGAGEQFEPDFLKISPNNRMPAIVDNDGPEGAPWHLMESGAILIYLAEKTGRFLPAEPGGRYRAIEWLMWQMGGVGPMFGQNGHFRLYATEDIPYAKQRYLNESNRLYGVLDRRLGEVEYAAGDYSIADMALFPWFMVHRQQGVAMDDYPNVRRWYEAIKQRPAVRRGVDLGRELRRKPDEMGEAEKKNLFGDNQFAKRA</sequence>
<dbReference type="SUPFAM" id="SSF47616">
    <property type="entry name" value="GST C-terminal domain-like"/>
    <property type="match status" value="1"/>
</dbReference>
<evidence type="ECO:0000259" key="4">
    <source>
        <dbReference type="PROSITE" id="PS50405"/>
    </source>
</evidence>
<evidence type="ECO:0008006" key="7">
    <source>
        <dbReference type="Google" id="ProtNLM"/>
    </source>
</evidence>
<evidence type="ECO:0000256" key="2">
    <source>
        <dbReference type="SAM" id="MobiDB-lite"/>
    </source>
</evidence>
<dbReference type="PROSITE" id="PS50405">
    <property type="entry name" value="GST_CTER"/>
    <property type="match status" value="1"/>
</dbReference>
<feature type="compositionally biased region" description="Basic and acidic residues" evidence="2">
    <location>
        <begin position="210"/>
        <end position="222"/>
    </location>
</feature>
<dbReference type="InterPro" id="IPR036282">
    <property type="entry name" value="Glutathione-S-Trfase_C_sf"/>
</dbReference>
<evidence type="ECO:0000256" key="1">
    <source>
        <dbReference type="RuleBase" id="RU003494"/>
    </source>
</evidence>
<gene>
    <name evidence="5" type="ORF">CVT23_08675</name>
</gene>
<feature type="domain" description="GST N-terminal" evidence="3">
    <location>
        <begin position="1"/>
        <end position="86"/>
    </location>
</feature>
<dbReference type="InterPro" id="IPR004046">
    <property type="entry name" value="GST_C"/>
</dbReference>
<dbReference type="Proteomes" id="UP000229498">
    <property type="component" value="Unassembled WGS sequence"/>
</dbReference>
<dbReference type="InterPro" id="IPR040079">
    <property type="entry name" value="Glutathione_S-Trfase"/>
</dbReference>
<proteinExistence type="inferred from homology"/>
<dbReference type="PANTHER" id="PTHR44051">
    <property type="entry name" value="GLUTATHIONE S-TRANSFERASE-RELATED"/>
    <property type="match status" value="1"/>
</dbReference>
<dbReference type="Pfam" id="PF00043">
    <property type="entry name" value="GST_C"/>
    <property type="match status" value="1"/>
</dbReference>
<comment type="similarity">
    <text evidence="1">Belongs to the GST superfamily.</text>
</comment>
<comment type="caution">
    <text evidence="5">The sequence shown here is derived from an EMBL/GenBank/DDBJ whole genome shotgun (WGS) entry which is preliminary data.</text>
</comment>
<feature type="domain" description="GST C-terminal" evidence="4">
    <location>
        <begin position="89"/>
        <end position="223"/>
    </location>
</feature>
<dbReference type="OrthoDB" id="9803562at2"/>
<dbReference type="Gene3D" id="1.20.1050.10">
    <property type="match status" value="1"/>
</dbReference>
<dbReference type="InterPro" id="IPR004045">
    <property type="entry name" value="Glutathione_S-Trfase_N"/>
</dbReference>
<dbReference type="RefSeq" id="WP_109793118.1">
    <property type="nucleotide sequence ID" value="NZ_PHIG01000031.1"/>
</dbReference>
<dbReference type="PROSITE" id="PS50404">
    <property type="entry name" value="GST_NTER"/>
    <property type="match status" value="1"/>
</dbReference>
<dbReference type="CDD" id="cd03048">
    <property type="entry name" value="GST_N_Ure2p_like"/>
    <property type="match status" value="1"/>
</dbReference>
<protein>
    <recommendedName>
        <fullName evidence="7">Thiol:disulfide oxidoreductase</fullName>
    </recommendedName>
</protein>
<dbReference type="EMBL" id="PHIG01000031">
    <property type="protein sequence ID" value="PJK29841.1"/>
    <property type="molecule type" value="Genomic_DNA"/>
</dbReference>
<name>A0A2M9G295_9PROT</name>
<dbReference type="SFLD" id="SFLDG00358">
    <property type="entry name" value="Main_(cytGST)"/>
    <property type="match status" value="1"/>
</dbReference>
<organism evidence="5 6">
    <name type="scientific">Minwuia thermotolerans</name>
    <dbReference type="NCBI Taxonomy" id="2056226"/>
    <lineage>
        <taxon>Bacteria</taxon>
        <taxon>Pseudomonadati</taxon>
        <taxon>Pseudomonadota</taxon>
        <taxon>Alphaproteobacteria</taxon>
        <taxon>Minwuiales</taxon>
        <taxon>Minwuiaceae</taxon>
        <taxon>Minwuia</taxon>
    </lineage>
</organism>
<feature type="region of interest" description="Disordered" evidence="2">
    <location>
        <begin position="210"/>
        <end position="232"/>
    </location>
</feature>
<dbReference type="InterPro" id="IPR036249">
    <property type="entry name" value="Thioredoxin-like_sf"/>
</dbReference>
<accession>A0A2M9G295</accession>
<evidence type="ECO:0000259" key="3">
    <source>
        <dbReference type="PROSITE" id="PS50404"/>
    </source>
</evidence>
<dbReference type="Gene3D" id="3.40.30.10">
    <property type="entry name" value="Glutaredoxin"/>
    <property type="match status" value="1"/>
</dbReference>
<evidence type="ECO:0000313" key="6">
    <source>
        <dbReference type="Proteomes" id="UP000229498"/>
    </source>
</evidence>
<dbReference type="PANTHER" id="PTHR44051:SF19">
    <property type="entry name" value="DISULFIDE-BOND OXIDOREDUCTASE YFCG"/>
    <property type="match status" value="1"/>
</dbReference>
<reference evidence="5 6" key="1">
    <citation type="submission" date="2017-11" db="EMBL/GenBank/DDBJ databases">
        <title>Draft genome sequence of Rhizobiales bacterium SY3-13.</title>
        <authorList>
            <person name="Sun C."/>
        </authorList>
    </citation>
    <scope>NUCLEOTIDE SEQUENCE [LARGE SCALE GENOMIC DNA]</scope>
    <source>
        <strain evidence="5 6">SY3-13</strain>
    </source>
</reference>
<dbReference type="InterPro" id="IPR010987">
    <property type="entry name" value="Glutathione-S-Trfase_C-like"/>
</dbReference>
<dbReference type="SUPFAM" id="SSF52833">
    <property type="entry name" value="Thioredoxin-like"/>
    <property type="match status" value="1"/>
</dbReference>
<dbReference type="AlphaFoldDB" id="A0A2M9G295"/>